<keyword evidence="2" id="KW-0675">Receptor</keyword>
<evidence type="ECO:0000256" key="1">
    <source>
        <dbReference type="SAM" id="MobiDB-lite"/>
    </source>
</evidence>
<feature type="non-terminal residue" evidence="2">
    <location>
        <position position="76"/>
    </location>
</feature>
<name>A0A1A8S7I5_9TELE</name>
<feature type="compositionally biased region" description="Low complexity" evidence="1">
    <location>
        <begin position="41"/>
        <end position="59"/>
    </location>
</feature>
<reference evidence="2" key="2">
    <citation type="submission" date="2016-06" db="EMBL/GenBank/DDBJ databases">
        <title>The genome of a short-lived fish provides insights into sex chromosome evolution and the genetic control of aging.</title>
        <authorList>
            <person name="Reichwald K."/>
            <person name="Felder M."/>
            <person name="Petzold A."/>
            <person name="Koch P."/>
            <person name="Groth M."/>
            <person name="Platzer M."/>
        </authorList>
    </citation>
    <scope>NUCLEOTIDE SEQUENCE</scope>
    <source>
        <tissue evidence="2">Brain</tissue>
    </source>
</reference>
<accession>A0A1A8S7I5</accession>
<feature type="compositionally biased region" description="Pro residues" evidence="1">
    <location>
        <begin position="29"/>
        <end position="40"/>
    </location>
</feature>
<organism evidence="2">
    <name type="scientific">Nothobranchius rachovii</name>
    <name type="common">bluefin notho</name>
    <dbReference type="NCBI Taxonomy" id="451742"/>
    <lineage>
        <taxon>Eukaryota</taxon>
        <taxon>Metazoa</taxon>
        <taxon>Chordata</taxon>
        <taxon>Craniata</taxon>
        <taxon>Vertebrata</taxon>
        <taxon>Euteleostomi</taxon>
        <taxon>Actinopterygii</taxon>
        <taxon>Neopterygii</taxon>
        <taxon>Teleostei</taxon>
        <taxon>Neoteleostei</taxon>
        <taxon>Acanthomorphata</taxon>
        <taxon>Ovalentaria</taxon>
        <taxon>Atherinomorphae</taxon>
        <taxon>Cyprinodontiformes</taxon>
        <taxon>Nothobranchiidae</taxon>
        <taxon>Nothobranchius</taxon>
    </lineage>
</organism>
<dbReference type="AlphaFoldDB" id="A0A1A8S7I5"/>
<reference evidence="2" key="1">
    <citation type="submission" date="2016-05" db="EMBL/GenBank/DDBJ databases">
        <authorList>
            <person name="Lavstsen T."/>
            <person name="Jespersen J.S."/>
        </authorList>
    </citation>
    <scope>NUCLEOTIDE SEQUENCE</scope>
    <source>
        <tissue evidence="2">Brain</tissue>
    </source>
</reference>
<evidence type="ECO:0000313" key="2">
    <source>
        <dbReference type="EMBL" id="SBS13514.1"/>
    </source>
</evidence>
<feature type="region of interest" description="Disordered" evidence="1">
    <location>
        <begin position="1"/>
        <end position="76"/>
    </location>
</feature>
<feature type="non-terminal residue" evidence="2">
    <location>
        <position position="1"/>
    </location>
</feature>
<gene>
    <name evidence="2" type="primary">LCOR</name>
</gene>
<sequence length="76" mass="7406">KTTQDNPPLPNGTMKDQSLPRGMSLAPAPMSPAGPTPSSPPSSASSSPSPTPGTGFSPTCAAVASAPPCTQSSNRG</sequence>
<proteinExistence type="predicted"/>
<dbReference type="EMBL" id="HAEH01022172">
    <property type="protein sequence ID" value="SBS13514.1"/>
    <property type="molecule type" value="Transcribed_RNA"/>
</dbReference>
<protein>
    <submittedName>
        <fullName evidence="2">Ligand dependent nuclear receptor corepressor</fullName>
    </submittedName>
</protein>